<evidence type="ECO:0000313" key="3">
    <source>
        <dbReference type="EMBL" id="UYT10422.1"/>
    </source>
</evidence>
<dbReference type="GO" id="GO:0003677">
    <property type="term" value="F:DNA binding"/>
    <property type="evidence" value="ECO:0007669"/>
    <property type="project" value="InterPro"/>
</dbReference>
<dbReference type="Gene3D" id="3.40.50.300">
    <property type="entry name" value="P-loop containing nucleotide triphosphate hydrolases"/>
    <property type="match status" value="1"/>
</dbReference>
<dbReference type="EMBL" id="CP109635">
    <property type="protein sequence ID" value="UYT10422.1"/>
    <property type="molecule type" value="Genomic_DNA"/>
</dbReference>
<evidence type="ECO:0000259" key="2">
    <source>
        <dbReference type="PROSITE" id="PS50901"/>
    </source>
</evidence>
<keyword evidence="3" id="KW-0132">Cell division</keyword>
<evidence type="ECO:0000313" key="4">
    <source>
        <dbReference type="Proteomes" id="UP001164042"/>
    </source>
</evidence>
<reference evidence="3" key="1">
    <citation type="submission" date="2022-10" db="EMBL/GenBank/DDBJ databases">
        <title>Genome assembly of Lactococcus garvieae isolates from cricket gut.</title>
        <authorList>
            <person name="Luecke A.R."/>
            <person name="Brown A.M.V."/>
            <person name="Wakeman C.A."/>
        </authorList>
    </citation>
    <scope>NUCLEOTIDE SEQUENCE</scope>
    <source>
        <strain evidence="3">Alexii-11_2</strain>
    </source>
</reference>
<name>A0AA46YRE1_9LACT</name>
<sequence length="359" mass="40525">MELTKIELEKYLNQSLNMALSINGESTYTNSFFVKVKENGFLFIPRTPAGYLIDDALYQKIFIIANASLYPRYTLLKQNSAYFIPNETEDIHTERALFFPWFKGISERLVLSNLKESIRENSENTIPLMKNLTVNYNHVTGIVIAGNSGSGKSYFLTYLLEQLLPISELIIVDPKFDSPARWAKHHGLSVLHPERNRSKSDFVSQVNDALSSVLTIIYQRQEVLFENPTHEFEHLTVVIDEVLALSEGVNKQIKDAFMSLLSSIALLGRATRCHLVLVSQRFDFNAVPVSVREQANVLIQIGNISSKTIQFLFPDLDPEGIVIPIGKGTGLIQVIDSEHPHQVLPLLTPTFYTERGILS</sequence>
<feature type="binding site" evidence="1">
    <location>
        <begin position="146"/>
        <end position="153"/>
    </location>
    <ligand>
        <name>ATP</name>
        <dbReference type="ChEBI" id="CHEBI:30616"/>
    </ligand>
</feature>
<accession>A0AA46YRE1</accession>
<proteinExistence type="predicted"/>
<feature type="domain" description="FtsK" evidence="2">
    <location>
        <begin position="129"/>
        <end position="310"/>
    </location>
</feature>
<dbReference type="SUPFAM" id="SSF52540">
    <property type="entry name" value="P-loop containing nucleoside triphosphate hydrolases"/>
    <property type="match status" value="1"/>
</dbReference>
<dbReference type="GO" id="GO:0005524">
    <property type="term" value="F:ATP binding"/>
    <property type="evidence" value="ECO:0007669"/>
    <property type="project" value="UniProtKB-UniRule"/>
</dbReference>
<keyword evidence="1" id="KW-0067">ATP-binding</keyword>
<dbReference type="RefSeq" id="WP_264308258.1">
    <property type="nucleotide sequence ID" value="NZ_CP109635.1"/>
</dbReference>
<dbReference type="InterPro" id="IPR027417">
    <property type="entry name" value="P-loop_NTPase"/>
</dbReference>
<protein>
    <submittedName>
        <fullName evidence="3">Cell division protein FtsK</fullName>
    </submittedName>
</protein>
<evidence type="ECO:0000256" key="1">
    <source>
        <dbReference type="PROSITE-ProRule" id="PRU00289"/>
    </source>
</evidence>
<dbReference type="InterPro" id="IPR002543">
    <property type="entry name" value="FtsK_dom"/>
</dbReference>
<dbReference type="GO" id="GO:0051301">
    <property type="term" value="P:cell division"/>
    <property type="evidence" value="ECO:0007669"/>
    <property type="project" value="UniProtKB-KW"/>
</dbReference>
<dbReference type="AlphaFoldDB" id="A0AA46YRE1"/>
<organism evidence="3 4">
    <name type="scientific">Lactococcus garvieae</name>
    <dbReference type="NCBI Taxonomy" id="1363"/>
    <lineage>
        <taxon>Bacteria</taxon>
        <taxon>Bacillati</taxon>
        <taxon>Bacillota</taxon>
        <taxon>Bacilli</taxon>
        <taxon>Lactobacillales</taxon>
        <taxon>Streptococcaceae</taxon>
        <taxon>Lactococcus</taxon>
    </lineage>
</organism>
<dbReference type="PROSITE" id="PS50901">
    <property type="entry name" value="FTSK"/>
    <property type="match status" value="1"/>
</dbReference>
<dbReference type="Proteomes" id="UP001164042">
    <property type="component" value="Chromosome"/>
</dbReference>
<keyword evidence="1" id="KW-0547">Nucleotide-binding</keyword>
<gene>
    <name evidence="3" type="ORF">OF801_00340</name>
</gene>
<keyword evidence="3" id="KW-0131">Cell cycle</keyword>